<dbReference type="Proteomes" id="UP001140453">
    <property type="component" value="Unassembled WGS sequence"/>
</dbReference>
<proteinExistence type="predicted"/>
<dbReference type="AlphaFoldDB" id="A0A9W9D011"/>
<feature type="domain" description="F-box" evidence="2">
    <location>
        <begin position="1"/>
        <end position="50"/>
    </location>
</feature>
<keyword evidence="4" id="KW-1185">Reference proteome</keyword>
<organism evidence="3 4">
    <name type="scientific">Gnomoniopsis smithogilvyi</name>
    <dbReference type="NCBI Taxonomy" id="1191159"/>
    <lineage>
        <taxon>Eukaryota</taxon>
        <taxon>Fungi</taxon>
        <taxon>Dikarya</taxon>
        <taxon>Ascomycota</taxon>
        <taxon>Pezizomycotina</taxon>
        <taxon>Sordariomycetes</taxon>
        <taxon>Sordariomycetidae</taxon>
        <taxon>Diaporthales</taxon>
        <taxon>Gnomoniaceae</taxon>
        <taxon>Gnomoniopsis</taxon>
    </lineage>
</organism>
<evidence type="ECO:0000259" key="2">
    <source>
        <dbReference type="PROSITE" id="PS50181"/>
    </source>
</evidence>
<dbReference type="CDD" id="cd09917">
    <property type="entry name" value="F-box_SF"/>
    <property type="match status" value="1"/>
</dbReference>
<dbReference type="EMBL" id="JAPEVB010000001">
    <property type="protein sequence ID" value="KAJ4396002.1"/>
    <property type="molecule type" value="Genomic_DNA"/>
</dbReference>
<dbReference type="OrthoDB" id="5359231at2759"/>
<gene>
    <name evidence="3" type="ORF">N0V93_000218</name>
</gene>
<dbReference type="InterPro" id="IPR038946">
    <property type="entry name" value="FBXO47"/>
</dbReference>
<dbReference type="Pfam" id="PF00646">
    <property type="entry name" value="F-box"/>
    <property type="match status" value="1"/>
</dbReference>
<evidence type="ECO:0000256" key="1">
    <source>
        <dbReference type="SAM" id="MobiDB-lite"/>
    </source>
</evidence>
<dbReference type="InterPro" id="IPR036047">
    <property type="entry name" value="F-box-like_dom_sf"/>
</dbReference>
<comment type="caution">
    <text evidence="3">The sequence shown here is derived from an EMBL/GenBank/DDBJ whole genome shotgun (WGS) entry which is preliminary data.</text>
</comment>
<feature type="compositionally biased region" description="Polar residues" evidence="1">
    <location>
        <begin position="371"/>
        <end position="397"/>
    </location>
</feature>
<evidence type="ECO:0000313" key="4">
    <source>
        <dbReference type="Proteomes" id="UP001140453"/>
    </source>
</evidence>
<dbReference type="PANTHER" id="PTHR34098:SF1">
    <property type="entry name" value="F-BOX ONLY PROTEIN 47"/>
    <property type="match status" value="1"/>
</dbReference>
<feature type="compositionally biased region" description="Basic and acidic residues" evidence="1">
    <location>
        <begin position="424"/>
        <end position="433"/>
    </location>
</feature>
<sequence>MSLQSLPYEVVSIITQSLDLEDLFHLALSCQRFQYLIRDDRSCKVFLENLASGTSEFQEAKSTNDWARAVRRLVKRRQAIRAAAPYTAAIVAVAESWLYKGGVLCYIQDRTLRVLDLHRAGTTETVLDLRSLLREEFGENRQRKRYKLRLLHYAEGLLTCLHTRARESWLIVLHVPGRRVMSVSPTLESTHKIFVRNDTKFLYYGTQSEYGEDGHRRWVLMSYNICQDEWLDQKIHLMDMVGSDIDQSICFEIIDGHFYGLSNQTSFEVDEVDWTSFYHCFCFPVGNSSPSETQRSIRDKMWRRQHAEGPIDDRWSFLRLIKNEETGKLQILESRKEWLRGRSSSQRTYYTTDLALGPTLKADNDEEGQTGVPSNAPESTAIPNNPTHSMGYSSTNDAPPDSARLTSGTRVRNDFTLPTKLTTRPRDPHKTHIGDDASTALLFTFSKCPVRSYHAASQTFLDLVEDPFAAKPQLKLRAGARHALPASALSPDSPAFDKDLPHTERIKHLYKDSGANEIVFWPPKPEGPDAGALNLLEGIMNPPSHMGNVHGTWDERSCVYSTGSNADGVQALIFLGFDPAIKLRGLQEWDRYEGWCESATKQHEDGVSTVSNVQDMLLHTDVCGEPGFEANEACRDKEHKGKEVAKLHEADDFAAMWATEDNSSPQTMIEYSSGGEELGGDENATWSCSSPIDMPHLQQPHLHESAEGEAQWARVLPAMYQEICFGFNGLPDFTNHSKINAAGNIG</sequence>
<dbReference type="SUPFAM" id="SSF81383">
    <property type="entry name" value="F-box domain"/>
    <property type="match status" value="1"/>
</dbReference>
<evidence type="ECO:0000313" key="3">
    <source>
        <dbReference type="EMBL" id="KAJ4396002.1"/>
    </source>
</evidence>
<dbReference type="PANTHER" id="PTHR34098">
    <property type="entry name" value="F-BOX ONLY PROTEIN 47"/>
    <property type="match status" value="1"/>
</dbReference>
<dbReference type="InterPro" id="IPR001810">
    <property type="entry name" value="F-box_dom"/>
</dbReference>
<dbReference type="PROSITE" id="PS50181">
    <property type="entry name" value="FBOX"/>
    <property type="match status" value="1"/>
</dbReference>
<reference evidence="3" key="1">
    <citation type="submission" date="2022-10" db="EMBL/GenBank/DDBJ databases">
        <title>Tapping the CABI collections for fungal endophytes: first genome assemblies for Collariella, Neodidymelliopsis, Ascochyta clinopodiicola, Didymella pomorum, Didymosphaeria variabile, Neocosmospora piperis and Neocucurbitaria cava.</title>
        <authorList>
            <person name="Hill R."/>
        </authorList>
    </citation>
    <scope>NUCLEOTIDE SEQUENCE</scope>
    <source>
        <strain evidence="3">IMI 355082</strain>
    </source>
</reference>
<protein>
    <recommendedName>
        <fullName evidence="2">F-box domain-containing protein</fullName>
    </recommendedName>
</protein>
<feature type="region of interest" description="Disordered" evidence="1">
    <location>
        <begin position="356"/>
        <end position="433"/>
    </location>
</feature>
<accession>A0A9W9D011</accession>
<name>A0A9W9D011_9PEZI</name>